<dbReference type="AlphaFoldDB" id="A0A977PU10"/>
<name>A0A977PU10_9CYAN</name>
<protein>
    <submittedName>
        <fullName evidence="1">Uncharacterized protein</fullName>
    </submittedName>
</protein>
<accession>A0A977PU10</accession>
<proteinExistence type="predicted"/>
<sequence>MTDPVTIFTASAIADLAFREFIKSGAGEVAKKFSAEAIAKMNALRKMIVHKLRGKDEKLDTALTGAEKGDLTAIATVGEHLESAMQDEAFAQQVQSLAQQIQQDIDIQQGAGGEVWNVIGKAEKNVFTDNKAPIIKDSSGTVNINYGIPPQS</sequence>
<dbReference type="Proteomes" id="UP001065613">
    <property type="component" value="Chromosome"/>
</dbReference>
<gene>
    <name evidence="1" type="ORF">KA717_21165</name>
</gene>
<organism evidence="1">
    <name type="scientific">Woronichinia naegeliana WA131</name>
    <dbReference type="NCBI Taxonomy" id="2824559"/>
    <lineage>
        <taxon>Bacteria</taxon>
        <taxon>Bacillati</taxon>
        <taxon>Cyanobacteriota</taxon>
        <taxon>Cyanophyceae</taxon>
        <taxon>Synechococcales</taxon>
        <taxon>Coelosphaeriaceae</taxon>
        <taxon>Woronichinia</taxon>
    </lineage>
</organism>
<evidence type="ECO:0000313" key="1">
    <source>
        <dbReference type="EMBL" id="UXE58558.1"/>
    </source>
</evidence>
<dbReference type="KEGG" id="wna:KA717_21165"/>
<reference evidence="1" key="1">
    <citation type="submission" date="2021-04" db="EMBL/GenBank/DDBJ databases">
        <title>Genome sequence of Woronichinia naegeliana from Washington state freshwater lake bloom.</title>
        <authorList>
            <person name="Dreher T.W."/>
        </authorList>
    </citation>
    <scope>NUCLEOTIDE SEQUENCE</scope>
    <source>
        <strain evidence="1">WA131</strain>
    </source>
</reference>
<dbReference type="EMBL" id="CP073041">
    <property type="protein sequence ID" value="UXE58558.1"/>
    <property type="molecule type" value="Genomic_DNA"/>
</dbReference>